<evidence type="ECO:0008006" key="3">
    <source>
        <dbReference type="Google" id="ProtNLM"/>
    </source>
</evidence>
<dbReference type="EMBL" id="FQVK01000051">
    <property type="protein sequence ID" value="SHF45440.1"/>
    <property type="molecule type" value="Genomic_DNA"/>
</dbReference>
<evidence type="ECO:0000313" key="2">
    <source>
        <dbReference type="Proteomes" id="UP000325134"/>
    </source>
</evidence>
<gene>
    <name evidence="1" type="ORF">SAMN05444279_1514</name>
</gene>
<sequence>MFHAVIAKKARIDNITDGATRQPREDLVTSALFGTVTFLTPPARQAALSTLIGHKLPADAKVILWPRLAPCAGTDGQRTEPDVVLEYPGKTGPEYWIVEVKWGAALGDDQIRREIDAVRDGDCPKGALPEQPRAVVGYTLLGREAKHSKMFEGARDSCGKSDTALEFQSVSWPDLTERLRALTQSKDTDPGLKAWADATATFLNCTPQGAVLGKWPDLIVPPAVTFRFEGGSGCAAC</sequence>
<name>A0A1M5BSR0_9RHOB</name>
<organism evidence="1 2">
    <name type="scientific">Ruegeria intermedia</name>
    <dbReference type="NCBI Taxonomy" id="996115"/>
    <lineage>
        <taxon>Bacteria</taxon>
        <taxon>Pseudomonadati</taxon>
        <taxon>Pseudomonadota</taxon>
        <taxon>Alphaproteobacteria</taxon>
        <taxon>Rhodobacterales</taxon>
        <taxon>Roseobacteraceae</taxon>
        <taxon>Ruegeria</taxon>
    </lineage>
</organism>
<proteinExistence type="predicted"/>
<accession>A0A1M5BSR0</accession>
<dbReference type="Proteomes" id="UP000325134">
    <property type="component" value="Unassembled WGS sequence"/>
</dbReference>
<dbReference type="OrthoDB" id="7837362at2"/>
<keyword evidence="2" id="KW-1185">Reference proteome</keyword>
<evidence type="ECO:0000313" key="1">
    <source>
        <dbReference type="EMBL" id="SHF45440.1"/>
    </source>
</evidence>
<dbReference type="AlphaFoldDB" id="A0A1M5BSR0"/>
<reference evidence="1 2" key="1">
    <citation type="submission" date="2016-11" db="EMBL/GenBank/DDBJ databases">
        <authorList>
            <person name="Varghese N."/>
            <person name="Submissions S."/>
        </authorList>
    </citation>
    <scope>NUCLEOTIDE SEQUENCE [LARGE SCALE GENOMIC DNA]</scope>
    <source>
        <strain evidence="1 2">DSM 29341</strain>
    </source>
</reference>
<dbReference type="RefSeq" id="WP_149777510.1">
    <property type="nucleotide sequence ID" value="NZ_FQVK01000051.1"/>
</dbReference>
<protein>
    <recommendedName>
        <fullName evidence="3">PD-(D/E)XK nuclease superfamily protein</fullName>
    </recommendedName>
</protein>